<comment type="caution">
    <text evidence="13">The sequence shown here is derived from an EMBL/GenBank/DDBJ whole genome shotgun (WGS) entry which is preliminary data.</text>
</comment>
<evidence type="ECO:0000313" key="14">
    <source>
        <dbReference type="Proteomes" id="UP000018438"/>
    </source>
</evidence>
<feature type="domain" description="TonB-dependent receptor-like beta-barrel" evidence="11">
    <location>
        <begin position="311"/>
        <end position="715"/>
    </location>
</feature>
<evidence type="ECO:0000256" key="6">
    <source>
        <dbReference type="ARBA" id="ARBA00023136"/>
    </source>
</evidence>
<dbReference type="PROSITE" id="PS52016">
    <property type="entry name" value="TONB_DEPENDENT_REC_3"/>
    <property type="match status" value="1"/>
</dbReference>
<evidence type="ECO:0000256" key="2">
    <source>
        <dbReference type="ARBA" id="ARBA00022448"/>
    </source>
</evidence>
<evidence type="ECO:0000256" key="4">
    <source>
        <dbReference type="ARBA" id="ARBA00022692"/>
    </source>
</evidence>
<dbReference type="InterPro" id="IPR037066">
    <property type="entry name" value="Plug_dom_sf"/>
</dbReference>
<keyword evidence="6 8" id="KW-0472">Membrane</keyword>
<evidence type="ECO:0000256" key="9">
    <source>
        <dbReference type="RuleBase" id="RU003357"/>
    </source>
</evidence>
<gene>
    <name evidence="13" type="ORF">F965_01538</name>
</gene>
<dbReference type="RefSeq" id="WP_004814646.1">
    <property type="nucleotide sequence ID" value="NZ_KB849452.1"/>
</dbReference>
<dbReference type="GO" id="GO:0015344">
    <property type="term" value="F:siderophore uptake transmembrane transporter activity"/>
    <property type="evidence" value="ECO:0007669"/>
    <property type="project" value="TreeGrafter"/>
</dbReference>
<keyword evidence="5 9" id="KW-0798">TonB box</keyword>
<keyword evidence="14" id="KW-1185">Reference proteome</keyword>
<dbReference type="SUPFAM" id="SSF56935">
    <property type="entry name" value="Porins"/>
    <property type="match status" value="1"/>
</dbReference>
<dbReference type="InterPro" id="IPR000531">
    <property type="entry name" value="Beta-barrel_TonB"/>
</dbReference>
<dbReference type="InterPro" id="IPR012910">
    <property type="entry name" value="Plug_dom"/>
</dbReference>
<feature type="domain" description="TonB-dependent receptor plug" evidence="12">
    <location>
        <begin position="61"/>
        <end position="163"/>
    </location>
</feature>
<dbReference type="PATRIC" id="fig|1217675.3.peg.1489"/>
<evidence type="ECO:0000259" key="12">
    <source>
        <dbReference type="Pfam" id="PF07715"/>
    </source>
</evidence>
<reference evidence="13 14" key="1">
    <citation type="submission" date="2013-02" db="EMBL/GenBank/DDBJ databases">
        <title>The Genome Sequence of Acinetobacter schindleri NIPH 900.</title>
        <authorList>
            <consortium name="The Broad Institute Genome Sequencing Platform"/>
            <consortium name="The Broad Institute Genome Sequencing Center for Infectious Disease"/>
            <person name="Cerqueira G."/>
            <person name="Feldgarden M."/>
            <person name="Courvalin P."/>
            <person name="Perichon B."/>
            <person name="Grillot-Courvalin C."/>
            <person name="Clermont D."/>
            <person name="Rocha E."/>
            <person name="Yoon E.-J."/>
            <person name="Nemec A."/>
            <person name="Walker B."/>
            <person name="Young S.K."/>
            <person name="Zeng Q."/>
            <person name="Gargeya S."/>
            <person name="Fitzgerald M."/>
            <person name="Haas B."/>
            <person name="Abouelleil A."/>
            <person name="Alvarado L."/>
            <person name="Arachchi H.M."/>
            <person name="Berlin A.M."/>
            <person name="Chapman S.B."/>
            <person name="Dewar J."/>
            <person name="Goldberg J."/>
            <person name="Griggs A."/>
            <person name="Gujja S."/>
            <person name="Hansen M."/>
            <person name="Howarth C."/>
            <person name="Imamovic A."/>
            <person name="Larimer J."/>
            <person name="McCowan C."/>
            <person name="Murphy C."/>
            <person name="Neiman D."/>
            <person name="Pearson M."/>
            <person name="Priest M."/>
            <person name="Roberts A."/>
            <person name="Saif S."/>
            <person name="Shea T."/>
            <person name="Sisk P."/>
            <person name="Sykes S."/>
            <person name="Wortman J."/>
            <person name="Nusbaum C."/>
            <person name="Birren B."/>
        </authorList>
    </citation>
    <scope>NUCLEOTIDE SEQUENCE [LARGE SCALE GENOMIC DNA]</scope>
    <source>
        <strain evidence="13 14">NIPH 900</strain>
    </source>
</reference>
<dbReference type="Gene3D" id="2.40.170.20">
    <property type="entry name" value="TonB-dependent receptor, beta-barrel domain"/>
    <property type="match status" value="1"/>
</dbReference>
<organism evidence="13 14">
    <name type="scientific">Acinetobacter schindleri NIPH 900</name>
    <dbReference type="NCBI Taxonomy" id="1217675"/>
    <lineage>
        <taxon>Bacteria</taxon>
        <taxon>Pseudomonadati</taxon>
        <taxon>Pseudomonadota</taxon>
        <taxon>Gammaproteobacteria</taxon>
        <taxon>Moraxellales</taxon>
        <taxon>Moraxellaceae</taxon>
        <taxon>Acinetobacter</taxon>
    </lineage>
</organism>
<dbReference type="PANTHER" id="PTHR30069:SF42">
    <property type="entry name" value="FERRIC AEROBACTIN RECEPTOR"/>
    <property type="match status" value="1"/>
</dbReference>
<dbReference type="EMBL" id="APPI01000016">
    <property type="protein sequence ID" value="ENV12882.1"/>
    <property type="molecule type" value="Genomic_DNA"/>
</dbReference>
<dbReference type="Pfam" id="PF00593">
    <property type="entry name" value="TonB_dep_Rec_b-barrel"/>
    <property type="match status" value="1"/>
</dbReference>
<keyword evidence="2 8" id="KW-0813">Transport</keyword>
<feature type="signal peptide" evidence="10">
    <location>
        <begin position="1"/>
        <end position="23"/>
    </location>
</feature>
<accession>N8WLC7</accession>
<dbReference type="Gene3D" id="2.170.130.10">
    <property type="entry name" value="TonB-dependent receptor, plug domain"/>
    <property type="match status" value="1"/>
</dbReference>
<dbReference type="GO" id="GO:0044718">
    <property type="term" value="P:siderophore transmembrane transport"/>
    <property type="evidence" value="ECO:0007669"/>
    <property type="project" value="TreeGrafter"/>
</dbReference>
<keyword evidence="10" id="KW-0732">Signal</keyword>
<evidence type="ECO:0000313" key="13">
    <source>
        <dbReference type="EMBL" id="ENV12882.1"/>
    </source>
</evidence>
<dbReference type="Proteomes" id="UP000018438">
    <property type="component" value="Unassembled WGS sequence"/>
</dbReference>
<dbReference type="CDD" id="cd01347">
    <property type="entry name" value="ligand_gated_channel"/>
    <property type="match status" value="1"/>
</dbReference>
<name>N8WLC7_9GAMM</name>
<evidence type="ECO:0000256" key="3">
    <source>
        <dbReference type="ARBA" id="ARBA00022452"/>
    </source>
</evidence>
<dbReference type="Pfam" id="PF07715">
    <property type="entry name" value="Plug"/>
    <property type="match status" value="1"/>
</dbReference>
<dbReference type="AlphaFoldDB" id="N8WLC7"/>
<evidence type="ECO:0000256" key="8">
    <source>
        <dbReference type="PROSITE-ProRule" id="PRU01360"/>
    </source>
</evidence>
<dbReference type="InterPro" id="IPR039426">
    <property type="entry name" value="TonB-dep_rcpt-like"/>
</dbReference>
<evidence type="ECO:0000256" key="7">
    <source>
        <dbReference type="ARBA" id="ARBA00023237"/>
    </source>
</evidence>
<keyword evidence="7 8" id="KW-0998">Cell outer membrane</keyword>
<evidence type="ECO:0000259" key="11">
    <source>
        <dbReference type="Pfam" id="PF00593"/>
    </source>
</evidence>
<protein>
    <recommendedName>
        <fullName evidence="15">TonB-dependent siderophore receptor</fullName>
    </recommendedName>
</protein>
<keyword evidence="3 8" id="KW-1134">Transmembrane beta strand</keyword>
<sequence length="753" mass="82127">MKVHTLSTTLTLLSLAVSAQLYAQTTEIDTTIQKNVAAEVQKPTQLAPIVVTATRSAQSIAEIAGTVQSIEQKQIGQQAVAGRKLADILAQLVPSLSPSSGTTTNYGQTMRGRQVLVLIDGVAQTGSRDAARQLNSISPDSIEKIEVVSGASSIYGSGATGGIINIITKKGTGDGVNFESKLGVTSGDNFKNDALAYEAYQSVGFNQDDWSGFLGASYTKRGEIQDSHGNRIGPEIAQTDRQDTETVDVNGRLSWQFADTQKISLGAQYYDDKQDSEYGPDYGPEYAVFEKRSKPSLKALKGFEIDDQPFTKRYAVNAQYQNTDLLGQELNVEAYYRNEKARFYPTVLSNFMPFGYYLAYQSESDIDVTGIRAAMTSKLNLADRDLKLTYGIDYDHEKDKQIADLYSMTDNGLKYNNTGRSYDFGPDATIKNLGAFVQGNYDLTDALNVQAGIRHQRIESDTTAFKPTVAAIQGDITGQPVGMVAAGSVKHDKTLFNLGAVYTLNDQQQVFANFSQGFSLPDIQRVLRDVSAGYVVRSGNVDPITVNSYELGWRLQNDLGANLGLTTFYNTSDKVIQFKADRSVTVADTDQRIYGLEANASMPVLDQFSVGGTLSYTRGQFKDAAGSWRELNAFQISPIKGTLFGEWNDDKGNSLRVQMLAVKGTNKAYEDSLVAKYDENVRPNAATKIKGYAVMDVIANAKAGPGTVGFGVYNVWNTEYKTVFSQAAEAVYGPISSLPAQGRTYGLSYTLKY</sequence>
<evidence type="ECO:0008006" key="15">
    <source>
        <dbReference type="Google" id="ProtNLM"/>
    </source>
</evidence>
<comment type="subcellular location">
    <subcellularLocation>
        <location evidence="1 8">Cell outer membrane</location>
        <topology evidence="1 8">Multi-pass membrane protein</topology>
    </subcellularLocation>
</comment>
<dbReference type="PANTHER" id="PTHR30069">
    <property type="entry name" value="TONB-DEPENDENT OUTER MEMBRANE RECEPTOR"/>
    <property type="match status" value="1"/>
</dbReference>
<dbReference type="GO" id="GO:0009279">
    <property type="term" value="C:cell outer membrane"/>
    <property type="evidence" value="ECO:0007669"/>
    <property type="project" value="UniProtKB-SubCell"/>
</dbReference>
<keyword evidence="4 8" id="KW-0812">Transmembrane</keyword>
<dbReference type="HOGENOM" id="CLU_015930_1_0_6"/>
<evidence type="ECO:0000256" key="10">
    <source>
        <dbReference type="SAM" id="SignalP"/>
    </source>
</evidence>
<proteinExistence type="inferred from homology"/>
<feature type="chain" id="PRO_5004135034" description="TonB-dependent siderophore receptor" evidence="10">
    <location>
        <begin position="24"/>
        <end position="753"/>
    </location>
</feature>
<comment type="similarity">
    <text evidence="8 9">Belongs to the TonB-dependent receptor family.</text>
</comment>
<evidence type="ECO:0000256" key="1">
    <source>
        <dbReference type="ARBA" id="ARBA00004571"/>
    </source>
</evidence>
<dbReference type="InterPro" id="IPR036942">
    <property type="entry name" value="Beta-barrel_TonB_sf"/>
</dbReference>
<evidence type="ECO:0000256" key="5">
    <source>
        <dbReference type="ARBA" id="ARBA00023077"/>
    </source>
</evidence>